<evidence type="ECO:0000313" key="3">
    <source>
        <dbReference type="Proteomes" id="UP000294155"/>
    </source>
</evidence>
<organism evidence="2 3">
    <name type="scientific">Hymenobacter persicinus</name>
    <dbReference type="NCBI Taxonomy" id="2025506"/>
    <lineage>
        <taxon>Bacteria</taxon>
        <taxon>Pseudomonadati</taxon>
        <taxon>Bacteroidota</taxon>
        <taxon>Cytophagia</taxon>
        <taxon>Cytophagales</taxon>
        <taxon>Hymenobacteraceae</taxon>
        <taxon>Hymenobacter</taxon>
    </lineage>
</organism>
<dbReference type="EMBL" id="SEWE01000011">
    <property type="protein sequence ID" value="RYU81009.1"/>
    <property type="molecule type" value="Genomic_DNA"/>
</dbReference>
<name>A0A4V1ZAX5_9BACT</name>
<protein>
    <submittedName>
        <fullName evidence="2">Uncharacterized protein</fullName>
    </submittedName>
</protein>
<feature type="signal peptide" evidence="1">
    <location>
        <begin position="1"/>
        <end position="21"/>
    </location>
</feature>
<evidence type="ECO:0000313" key="2">
    <source>
        <dbReference type="EMBL" id="RYU81009.1"/>
    </source>
</evidence>
<proteinExistence type="predicted"/>
<dbReference type="RefSeq" id="WP_129920453.1">
    <property type="nucleotide sequence ID" value="NZ_SEWE01000011.1"/>
</dbReference>
<dbReference type="AlphaFoldDB" id="A0A4V1ZAX5"/>
<evidence type="ECO:0000256" key="1">
    <source>
        <dbReference type="SAM" id="SignalP"/>
    </source>
</evidence>
<accession>A0A4V1ZAX5</accession>
<feature type="chain" id="PRO_5020835890" evidence="1">
    <location>
        <begin position="22"/>
        <end position="111"/>
    </location>
</feature>
<keyword evidence="3" id="KW-1185">Reference proteome</keyword>
<dbReference type="Proteomes" id="UP000294155">
    <property type="component" value="Unassembled WGS sequence"/>
</dbReference>
<gene>
    <name evidence="2" type="ORF">EWM57_07140</name>
</gene>
<reference evidence="2 3" key="1">
    <citation type="submission" date="2019-02" db="EMBL/GenBank/DDBJ databases">
        <title>Bacterial novel species isolated from soil.</title>
        <authorList>
            <person name="Jung H.-Y."/>
        </authorList>
    </citation>
    <scope>NUCLEOTIDE SEQUENCE [LARGE SCALE GENOMIC DNA]</scope>
    <source>
        <strain evidence="2 3">1-3-3-3</strain>
    </source>
</reference>
<keyword evidence="1" id="KW-0732">Signal</keyword>
<comment type="caution">
    <text evidence="2">The sequence shown here is derived from an EMBL/GenBank/DDBJ whole genome shotgun (WGS) entry which is preliminary data.</text>
</comment>
<sequence length="111" mass="12572">MKAFPVLTLLLTSALSSVAQAPRPRPAASTQTLIQGIWAASEDENAEFFVEGTRLTYVESLDRPLRYTVTPTRLTIFLVDGPYSCRIRKLTRDSLVYVTPYGFVVRLYKRK</sequence>
<dbReference type="OrthoDB" id="982509at2"/>